<feature type="transmembrane region" description="Helical" evidence="1">
    <location>
        <begin position="83"/>
        <end position="111"/>
    </location>
</feature>
<keyword evidence="1" id="KW-0472">Membrane</keyword>
<evidence type="ECO:0000313" key="3">
    <source>
        <dbReference type="Proteomes" id="UP000238362"/>
    </source>
</evidence>
<feature type="transmembrane region" description="Helical" evidence="1">
    <location>
        <begin position="268"/>
        <end position="287"/>
    </location>
</feature>
<feature type="transmembrane region" description="Helical" evidence="1">
    <location>
        <begin position="36"/>
        <end position="56"/>
    </location>
</feature>
<reference evidence="2 3" key="1">
    <citation type="submission" date="2018-03" db="EMBL/GenBank/DDBJ databases">
        <title>Genomic Encyclopedia of Type Strains, Phase III (KMG-III): the genomes of soil and plant-associated and newly described type strains.</title>
        <authorList>
            <person name="Whitman W."/>
        </authorList>
    </citation>
    <scope>NUCLEOTIDE SEQUENCE [LARGE SCALE GENOMIC DNA]</scope>
    <source>
        <strain evidence="2 3">CGMCC 4.7125</strain>
    </source>
</reference>
<sequence length="292" mass="29412">MTTQVLAGTGSRAPHAPTVRLLRAELHWIFHRPRTLVVLGLLAVLPVIVGVALTLADSPGPPGDGPGGEGGGSLLASAAGNALVLPVGTLAMTLALLLPLAAAMAGADALAGESAHGTLRGWLLAPVSRGKLLLVKAFGVATVAATAAFTMALTGMLTGLVINGGGTLFTLSGTTLSFPAAIGKVAVAAAWVSLQLWAVGAVALAISAWTEHPMLVVASVLAGIVLFSVLGLLDALSWLHPVLLNDSWQIALADVLRDPMPLDTLGEGALRAACYLAIGLSVAYARLTTKDG</sequence>
<dbReference type="AlphaFoldDB" id="A0A2T0LY24"/>
<dbReference type="RefSeq" id="WP_106177751.1">
    <property type="nucleotide sequence ID" value="NZ_PVNH01000003.1"/>
</dbReference>
<dbReference type="PANTHER" id="PTHR37305:SF1">
    <property type="entry name" value="MEMBRANE PROTEIN"/>
    <property type="match status" value="1"/>
</dbReference>
<dbReference type="OrthoDB" id="3217553at2"/>
<dbReference type="Proteomes" id="UP000238362">
    <property type="component" value="Unassembled WGS sequence"/>
</dbReference>
<organism evidence="2 3">
    <name type="scientific">Prauserella shujinwangii</name>
    <dbReference type="NCBI Taxonomy" id="1453103"/>
    <lineage>
        <taxon>Bacteria</taxon>
        <taxon>Bacillati</taxon>
        <taxon>Actinomycetota</taxon>
        <taxon>Actinomycetes</taxon>
        <taxon>Pseudonocardiales</taxon>
        <taxon>Pseudonocardiaceae</taxon>
        <taxon>Prauserella</taxon>
    </lineage>
</organism>
<name>A0A2T0LY24_9PSEU</name>
<dbReference type="EMBL" id="PVNH01000003">
    <property type="protein sequence ID" value="PRX49018.1"/>
    <property type="molecule type" value="Genomic_DNA"/>
</dbReference>
<dbReference type="Pfam" id="PF12679">
    <property type="entry name" value="ABC2_membrane_2"/>
    <property type="match status" value="1"/>
</dbReference>
<evidence type="ECO:0000256" key="1">
    <source>
        <dbReference type="SAM" id="Phobius"/>
    </source>
</evidence>
<dbReference type="PANTHER" id="PTHR37305">
    <property type="entry name" value="INTEGRAL MEMBRANE PROTEIN-RELATED"/>
    <property type="match status" value="1"/>
</dbReference>
<comment type="caution">
    <text evidence="2">The sequence shown here is derived from an EMBL/GenBank/DDBJ whole genome shotgun (WGS) entry which is preliminary data.</text>
</comment>
<feature type="transmembrane region" description="Helical" evidence="1">
    <location>
        <begin position="215"/>
        <end position="239"/>
    </location>
</feature>
<gene>
    <name evidence="2" type="ORF">B0I33_10351</name>
</gene>
<proteinExistence type="predicted"/>
<feature type="transmembrane region" description="Helical" evidence="1">
    <location>
        <begin position="182"/>
        <end position="208"/>
    </location>
</feature>
<protein>
    <submittedName>
        <fullName evidence="2">ABC-2 type transport system permease protein</fullName>
    </submittedName>
</protein>
<keyword evidence="3" id="KW-1185">Reference proteome</keyword>
<accession>A0A2T0LY24</accession>
<dbReference type="GO" id="GO:0140359">
    <property type="term" value="F:ABC-type transporter activity"/>
    <property type="evidence" value="ECO:0007669"/>
    <property type="project" value="InterPro"/>
</dbReference>
<dbReference type="GO" id="GO:0005886">
    <property type="term" value="C:plasma membrane"/>
    <property type="evidence" value="ECO:0007669"/>
    <property type="project" value="UniProtKB-SubCell"/>
</dbReference>
<feature type="transmembrane region" description="Helical" evidence="1">
    <location>
        <begin position="132"/>
        <end position="162"/>
    </location>
</feature>
<keyword evidence="1" id="KW-0812">Transmembrane</keyword>
<keyword evidence="1" id="KW-1133">Transmembrane helix</keyword>
<evidence type="ECO:0000313" key="2">
    <source>
        <dbReference type="EMBL" id="PRX49018.1"/>
    </source>
</evidence>